<evidence type="ECO:0000313" key="2">
    <source>
        <dbReference type="EMBL" id="SVD15587.1"/>
    </source>
</evidence>
<evidence type="ECO:0008006" key="3">
    <source>
        <dbReference type="Google" id="ProtNLM"/>
    </source>
</evidence>
<dbReference type="PANTHER" id="PTHR48207:SF3">
    <property type="entry name" value="SUCCINATE--HYDROXYMETHYLGLUTARATE COA-TRANSFERASE"/>
    <property type="match status" value="1"/>
</dbReference>
<dbReference type="Pfam" id="PF02515">
    <property type="entry name" value="CoA_transf_3"/>
    <property type="match status" value="1"/>
</dbReference>
<dbReference type="SUPFAM" id="SSF89796">
    <property type="entry name" value="CoA-transferase family III (CaiB/BaiF)"/>
    <property type="match status" value="1"/>
</dbReference>
<feature type="non-terminal residue" evidence="2">
    <location>
        <position position="1"/>
    </location>
</feature>
<name>A0A382T285_9ZZZZ</name>
<dbReference type="InterPro" id="IPR050483">
    <property type="entry name" value="CoA-transferase_III_domain"/>
</dbReference>
<dbReference type="PANTHER" id="PTHR48207">
    <property type="entry name" value="SUCCINATE--HYDROXYMETHYLGLUTARATE COA-TRANSFERASE"/>
    <property type="match status" value="1"/>
</dbReference>
<dbReference type="GO" id="GO:0008410">
    <property type="term" value="F:CoA-transferase activity"/>
    <property type="evidence" value="ECO:0007669"/>
    <property type="project" value="TreeGrafter"/>
</dbReference>
<accession>A0A382T285</accession>
<dbReference type="InterPro" id="IPR044855">
    <property type="entry name" value="CoA-Trfase_III_dom3_sf"/>
</dbReference>
<proteinExistence type="predicted"/>
<dbReference type="InterPro" id="IPR003673">
    <property type="entry name" value="CoA-Trfase_fam_III"/>
</dbReference>
<dbReference type="Gene3D" id="3.40.50.10540">
    <property type="entry name" value="Crotonobetainyl-coa:carnitine coa-transferase, domain 1"/>
    <property type="match status" value="1"/>
</dbReference>
<protein>
    <recommendedName>
        <fullName evidence="3">CoA transferase</fullName>
    </recommendedName>
</protein>
<keyword evidence="1" id="KW-0808">Transferase</keyword>
<dbReference type="AlphaFoldDB" id="A0A382T285"/>
<dbReference type="InterPro" id="IPR023606">
    <property type="entry name" value="CoA-Trfase_III_dom_1_sf"/>
</dbReference>
<evidence type="ECO:0000256" key="1">
    <source>
        <dbReference type="ARBA" id="ARBA00022679"/>
    </source>
</evidence>
<dbReference type="EMBL" id="UINC01132951">
    <property type="protein sequence ID" value="SVD15587.1"/>
    <property type="molecule type" value="Genomic_DNA"/>
</dbReference>
<sequence length="146" mass="15489">VSRAVGHPEWCDDPRYSLEGFVADQQNLVDFGVMTAEAFGGMTMADALAGLLEADVPSGPVLEKSEVLDHPQVAHNEAIVTWEHPTAGTIRSARPGARFLGTPVEMRLSASLKGADNRAVLRELGRTDAEVDRLLADGIIGEPGAS</sequence>
<organism evidence="2">
    <name type="scientific">marine metagenome</name>
    <dbReference type="NCBI Taxonomy" id="408172"/>
    <lineage>
        <taxon>unclassified sequences</taxon>
        <taxon>metagenomes</taxon>
        <taxon>ecological metagenomes</taxon>
    </lineage>
</organism>
<gene>
    <name evidence="2" type="ORF">METZ01_LOCUS368441</name>
</gene>
<dbReference type="Gene3D" id="3.30.1540.10">
    <property type="entry name" value="formyl-coa transferase, domain 3"/>
    <property type="match status" value="1"/>
</dbReference>
<reference evidence="2" key="1">
    <citation type="submission" date="2018-05" db="EMBL/GenBank/DDBJ databases">
        <authorList>
            <person name="Lanie J.A."/>
            <person name="Ng W.-L."/>
            <person name="Kazmierczak K.M."/>
            <person name="Andrzejewski T.M."/>
            <person name="Davidsen T.M."/>
            <person name="Wayne K.J."/>
            <person name="Tettelin H."/>
            <person name="Glass J.I."/>
            <person name="Rusch D."/>
            <person name="Podicherti R."/>
            <person name="Tsui H.-C.T."/>
            <person name="Winkler M.E."/>
        </authorList>
    </citation>
    <scope>NUCLEOTIDE SEQUENCE</scope>
</reference>